<evidence type="ECO:0000256" key="2">
    <source>
        <dbReference type="ARBA" id="ARBA00022505"/>
    </source>
</evidence>
<dbReference type="PROSITE" id="PS51318">
    <property type="entry name" value="TAT"/>
    <property type="match status" value="1"/>
</dbReference>
<evidence type="ECO:0000256" key="4">
    <source>
        <dbReference type="ARBA" id="ARBA00022729"/>
    </source>
</evidence>
<dbReference type="GO" id="GO:0030151">
    <property type="term" value="F:molybdenum ion binding"/>
    <property type="evidence" value="ECO:0007669"/>
    <property type="project" value="InterPro"/>
</dbReference>
<dbReference type="GO" id="GO:0006790">
    <property type="term" value="P:sulfur compound metabolic process"/>
    <property type="evidence" value="ECO:0007669"/>
    <property type="project" value="TreeGrafter"/>
</dbReference>
<dbReference type="Gene3D" id="2.60.40.650">
    <property type="match status" value="1"/>
</dbReference>
<evidence type="ECO:0000259" key="7">
    <source>
        <dbReference type="Pfam" id="PF03404"/>
    </source>
</evidence>
<evidence type="ECO:0000313" key="9">
    <source>
        <dbReference type="Proteomes" id="UP000250079"/>
    </source>
</evidence>
<keyword evidence="3" id="KW-0479">Metal-binding</keyword>
<dbReference type="PANTHER" id="PTHR19372:SF7">
    <property type="entry name" value="SULFITE OXIDASE, MITOCHONDRIAL"/>
    <property type="match status" value="1"/>
</dbReference>
<dbReference type="InterPro" id="IPR000572">
    <property type="entry name" value="OxRdtase_Mopterin-bd_dom"/>
</dbReference>
<organism evidence="8 9">
    <name type="scientific">Granulosicoccus antarcticus IMCC3135</name>
    <dbReference type="NCBI Taxonomy" id="1192854"/>
    <lineage>
        <taxon>Bacteria</taxon>
        <taxon>Pseudomonadati</taxon>
        <taxon>Pseudomonadota</taxon>
        <taxon>Gammaproteobacteria</taxon>
        <taxon>Chromatiales</taxon>
        <taxon>Granulosicoccaceae</taxon>
        <taxon>Granulosicoccus</taxon>
    </lineage>
</organism>
<dbReference type="InterPro" id="IPR014756">
    <property type="entry name" value="Ig_E-set"/>
</dbReference>
<keyword evidence="4" id="KW-0732">Signal</keyword>
<dbReference type="OrthoDB" id="9795587at2"/>
<dbReference type="InterPro" id="IPR008335">
    <property type="entry name" value="Mopterin_OxRdtase_euk"/>
</dbReference>
<gene>
    <name evidence="8" type="primary">msrP_1</name>
    <name evidence="8" type="ORF">IMCC3135_20615</name>
</gene>
<dbReference type="Pfam" id="PF03404">
    <property type="entry name" value="Mo-co_dimer"/>
    <property type="match status" value="1"/>
</dbReference>
<dbReference type="SUPFAM" id="SSF56524">
    <property type="entry name" value="Oxidoreductase molybdopterin-binding domain"/>
    <property type="match status" value="1"/>
</dbReference>
<evidence type="ECO:0000313" key="8">
    <source>
        <dbReference type="EMBL" id="ASJ74200.1"/>
    </source>
</evidence>
<evidence type="ECO:0000256" key="5">
    <source>
        <dbReference type="ARBA" id="ARBA00023002"/>
    </source>
</evidence>
<dbReference type="EMBL" id="CP018632">
    <property type="protein sequence ID" value="ASJ74200.1"/>
    <property type="molecule type" value="Genomic_DNA"/>
</dbReference>
<dbReference type="KEGG" id="gai:IMCC3135_20615"/>
<proteinExistence type="predicted"/>
<feature type="domain" description="Moybdenum cofactor oxidoreductase dimerisation" evidence="7">
    <location>
        <begin position="318"/>
        <end position="433"/>
    </location>
</feature>
<dbReference type="Proteomes" id="UP000250079">
    <property type="component" value="Chromosome"/>
</dbReference>
<reference evidence="8 9" key="1">
    <citation type="submission" date="2016-12" db="EMBL/GenBank/DDBJ databases">
        <authorList>
            <person name="Song W.-J."/>
            <person name="Kurnit D.M."/>
        </authorList>
    </citation>
    <scope>NUCLEOTIDE SEQUENCE [LARGE SCALE GENOMIC DNA]</scope>
    <source>
        <strain evidence="8 9">IMCC3135</strain>
    </source>
</reference>
<dbReference type="GO" id="GO:0008482">
    <property type="term" value="F:sulfite oxidase activity"/>
    <property type="evidence" value="ECO:0007669"/>
    <property type="project" value="TreeGrafter"/>
</dbReference>
<dbReference type="GO" id="GO:0043546">
    <property type="term" value="F:molybdopterin cofactor binding"/>
    <property type="evidence" value="ECO:0007669"/>
    <property type="project" value="TreeGrafter"/>
</dbReference>
<keyword evidence="9" id="KW-1185">Reference proteome</keyword>
<evidence type="ECO:0000256" key="3">
    <source>
        <dbReference type="ARBA" id="ARBA00022723"/>
    </source>
</evidence>
<dbReference type="InterPro" id="IPR019546">
    <property type="entry name" value="TAT_signal_bac_arc"/>
</dbReference>
<keyword evidence="5 8" id="KW-0560">Oxidoreductase</keyword>
<dbReference type="InterPro" id="IPR036374">
    <property type="entry name" value="OxRdtase_Mopterin-bd_sf"/>
</dbReference>
<dbReference type="InterPro" id="IPR006311">
    <property type="entry name" value="TAT_signal"/>
</dbReference>
<dbReference type="NCBIfam" id="TIGR01409">
    <property type="entry name" value="TAT_signal_seq"/>
    <property type="match status" value="1"/>
</dbReference>
<accession>A0A2Z2NZ97</accession>
<evidence type="ECO:0000256" key="1">
    <source>
        <dbReference type="ARBA" id="ARBA00001924"/>
    </source>
</evidence>
<name>A0A2Z2NZ97_9GAMM</name>
<sequence length="437" mass="47438">MVDQSKRNLFELYQQNAEEADRQIFGRVSYPDRRGFLKGAGLTAMAAALGGFIPFHRFMPAGLIPAAIADGTIELDIAGKDGLRVLNDRPINAETPAHLLDADITPINRHFVRNNGVPPKEVNVDEWTLTISGEVETPMTFTIAELKEQFEVVELALQIECGGNGRAGFNPPAKGNQWSTGAIGNSMWKGVRLKDVLEKAGVKSTAVYTGNLGADTHLSGDASKAPMSRGVPIAKALDPHNIIAFQQNGEDIHPMNGAPLRLVTPGWPGSCSQKWLTGIVLSPEKWTGTKMAPPSYSVPAFPVQPGAVVEDKDFVTFESMPVKSLITSPQTGETLSPGQKSLRLRGHAWAGDSTVTKVELSNDFGNSWVEAPLAPLMNPFSWATWEGEVSFPTHGYYEIWARATDDQGKVQPFSVAWNPKGYLNNAMHRIAVMVPQA</sequence>
<keyword evidence="2" id="KW-0500">Molybdenum</keyword>
<dbReference type="AlphaFoldDB" id="A0A2Z2NZ97"/>
<dbReference type="InterPro" id="IPR005066">
    <property type="entry name" value="MoCF_OxRdtse_dimer"/>
</dbReference>
<protein>
    <submittedName>
        <fullName evidence="8">Protein-methionine-sulfoxide reductase catalytic subunit MsrP</fullName>
        <ecNumber evidence="8">1.8.5.-</ecNumber>
    </submittedName>
</protein>
<dbReference type="EC" id="1.8.5.-" evidence="8"/>
<evidence type="ECO:0000259" key="6">
    <source>
        <dbReference type="Pfam" id="PF00174"/>
    </source>
</evidence>
<feature type="domain" description="Oxidoreductase molybdopterin-binding" evidence="6">
    <location>
        <begin position="119"/>
        <end position="288"/>
    </location>
</feature>
<dbReference type="Pfam" id="PF00174">
    <property type="entry name" value="Oxidored_molyb"/>
    <property type="match status" value="1"/>
</dbReference>
<dbReference type="PANTHER" id="PTHR19372">
    <property type="entry name" value="SULFITE REDUCTASE"/>
    <property type="match status" value="1"/>
</dbReference>
<dbReference type="Gene3D" id="3.90.420.10">
    <property type="entry name" value="Oxidoreductase, molybdopterin-binding domain"/>
    <property type="match status" value="1"/>
</dbReference>
<dbReference type="RefSeq" id="WP_088919263.1">
    <property type="nucleotide sequence ID" value="NZ_CP018632.1"/>
</dbReference>
<comment type="cofactor">
    <cofactor evidence="1">
        <name>Mo-molybdopterin</name>
        <dbReference type="ChEBI" id="CHEBI:71302"/>
    </cofactor>
</comment>
<dbReference type="GO" id="GO:0020037">
    <property type="term" value="F:heme binding"/>
    <property type="evidence" value="ECO:0007669"/>
    <property type="project" value="TreeGrafter"/>
</dbReference>
<dbReference type="SUPFAM" id="SSF81296">
    <property type="entry name" value="E set domains"/>
    <property type="match status" value="1"/>
</dbReference>
<dbReference type="PRINTS" id="PR00407">
    <property type="entry name" value="EUMOPTERIN"/>
</dbReference>
<dbReference type="CDD" id="cd02110">
    <property type="entry name" value="SO_family_Moco_dimer"/>
    <property type="match status" value="1"/>
</dbReference>